<feature type="transmembrane region" description="Helical" evidence="1">
    <location>
        <begin position="67"/>
        <end position="85"/>
    </location>
</feature>
<evidence type="ECO:0000313" key="2">
    <source>
        <dbReference type="EMBL" id="SDE34077.1"/>
    </source>
</evidence>
<protein>
    <submittedName>
        <fullName evidence="2">Uncharacterized protein</fullName>
    </submittedName>
</protein>
<evidence type="ECO:0000313" key="3">
    <source>
        <dbReference type="Proteomes" id="UP000199109"/>
    </source>
</evidence>
<evidence type="ECO:0000256" key="1">
    <source>
        <dbReference type="SAM" id="Phobius"/>
    </source>
</evidence>
<dbReference type="AlphaFoldDB" id="A0A1G7C452"/>
<dbReference type="RefSeq" id="WP_091868071.1">
    <property type="nucleotide sequence ID" value="NZ_FNAO01000004.1"/>
</dbReference>
<keyword evidence="1" id="KW-0812">Transmembrane</keyword>
<proteinExistence type="predicted"/>
<accession>A0A1G7C452</accession>
<gene>
    <name evidence="2" type="ORF">SAMN05421636_104409</name>
</gene>
<name>A0A1G7C452_9FLAO</name>
<keyword evidence="1" id="KW-1133">Transmembrane helix</keyword>
<dbReference type="Proteomes" id="UP000199109">
    <property type="component" value="Unassembled WGS sequence"/>
</dbReference>
<feature type="transmembrane region" description="Helical" evidence="1">
    <location>
        <begin position="41"/>
        <end position="60"/>
    </location>
</feature>
<dbReference type="OrthoDB" id="9786534at2"/>
<keyword evidence="1" id="KW-0472">Membrane</keyword>
<keyword evidence="3" id="KW-1185">Reference proteome</keyword>
<dbReference type="Pfam" id="PF20181">
    <property type="entry name" value="DUF6544"/>
    <property type="match status" value="1"/>
</dbReference>
<sequence>MRVVLILLIFLHGLIHFMGFFRAFAMGNMAEFTKELSKPIGLVWLLTGLLFITSAIMILLKREGWPVIAILTVIVSQFLILTVWSDAKYGTLSNIIILIAASISFATERFEKAYQEDVRTAMALTEIGDELITEKDLEPLPAVVQKYLRYVGAVGKPKVYNVKIEFEGEMRDRGKDWFKFTSEQYNFFEVPTRLFFMKAKVKKLPANGYHKYTKDGAFMRIKLLSLFPVVTNDRPELFPTETVTFFNDLCLFAPAALIDERIRWKAIDGQSVRATFTTNATSISAILYFNEKGQLVNFVSNDRYSVNEMKAFPFSTPASTYRNINGYHLPTYGEAIWHYPDGEFVYGKFNVKSIQYNVEDSKR</sequence>
<reference evidence="2 3" key="1">
    <citation type="submission" date="2016-10" db="EMBL/GenBank/DDBJ databases">
        <authorList>
            <person name="de Groot N.N."/>
        </authorList>
    </citation>
    <scope>NUCLEOTIDE SEQUENCE [LARGE SCALE GENOMIC DNA]</scope>
    <source>
        <strain evidence="2 3">DSM 23421</strain>
    </source>
</reference>
<feature type="transmembrane region" description="Helical" evidence="1">
    <location>
        <begin position="91"/>
        <end position="107"/>
    </location>
</feature>
<dbReference type="InterPro" id="IPR046674">
    <property type="entry name" value="DUF6544"/>
</dbReference>
<dbReference type="STRING" id="641691.SAMN05421636_104409"/>
<dbReference type="EMBL" id="FNAO01000004">
    <property type="protein sequence ID" value="SDE34077.1"/>
    <property type="molecule type" value="Genomic_DNA"/>
</dbReference>
<organism evidence="2 3">
    <name type="scientific">Pricia antarctica</name>
    <dbReference type="NCBI Taxonomy" id="641691"/>
    <lineage>
        <taxon>Bacteria</taxon>
        <taxon>Pseudomonadati</taxon>
        <taxon>Bacteroidota</taxon>
        <taxon>Flavobacteriia</taxon>
        <taxon>Flavobacteriales</taxon>
        <taxon>Flavobacteriaceae</taxon>
        <taxon>Pricia</taxon>
    </lineage>
</organism>